<comment type="caution">
    <text evidence="4">The sequence shown here is derived from an EMBL/GenBank/DDBJ whole genome shotgun (WGS) entry which is preliminary data.</text>
</comment>
<accession>A0ABS7DPI8</accession>
<feature type="chain" id="PRO_5046700925" description="Transglutaminase-like domain-containing protein" evidence="2">
    <location>
        <begin position="36"/>
        <end position="511"/>
    </location>
</feature>
<feature type="region of interest" description="Disordered" evidence="1">
    <location>
        <begin position="40"/>
        <end position="108"/>
    </location>
</feature>
<dbReference type="PANTHER" id="PTHR46333">
    <property type="entry name" value="CYTOKINESIS PROTEIN 3"/>
    <property type="match status" value="1"/>
</dbReference>
<keyword evidence="5" id="KW-1185">Reference proteome</keyword>
<dbReference type="InterPro" id="IPR038765">
    <property type="entry name" value="Papain-like_cys_pep_sf"/>
</dbReference>
<evidence type="ECO:0000256" key="1">
    <source>
        <dbReference type="SAM" id="MobiDB-lite"/>
    </source>
</evidence>
<feature type="compositionally biased region" description="Polar residues" evidence="1">
    <location>
        <begin position="90"/>
        <end position="108"/>
    </location>
</feature>
<dbReference type="Proteomes" id="UP000719942">
    <property type="component" value="Unassembled WGS sequence"/>
</dbReference>
<proteinExistence type="predicted"/>
<evidence type="ECO:0000313" key="5">
    <source>
        <dbReference type="Proteomes" id="UP000719942"/>
    </source>
</evidence>
<dbReference type="PANTHER" id="PTHR46333:SF2">
    <property type="entry name" value="CYTOKINESIS PROTEIN 3"/>
    <property type="match status" value="1"/>
</dbReference>
<evidence type="ECO:0000259" key="3">
    <source>
        <dbReference type="SMART" id="SM00460"/>
    </source>
</evidence>
<dbReference type="Gene3D" id="3.10.620.30">
    <property type="match status" value="1"/>
</dbReference>
<feature type="compositionally biased region" description="Low complexity" evidence="1">
    <location>
        <begin position="40"/>
        <end position="54"/>
    </location>
</feature>
<evidence type="ECO:0000313" key="4">
    <source>
        <dbReference type="EMBL" id="MBW7573221.1"/>
    </source>
</evidence>
<dbReference type="InterPro" id="IPR052557">
    <property type="entry name" value="CAP/Cytokinesis_protein"/>
</dbReference>
<protein>
    <recommendedName>
        <fullName evidence="3">Transglutaminase-like domain-containing protein</fullName>
    </recommendedName>
</protein>
<feature type="compositionally biased region" description="Polar residues" evidence="1">
    <location>
        <begin position="55"/>
        <end position="70"/>
    </location>
</feature>
<name>A0ABS7DPI8_9FIRM</name>
<gene>
    <name evidence="4" type="ORF">J5W02_10395</name>
</gene>
<sequence>MNVIKHSRVRSVLAGFLAAVILALPLAGCAQTAAAPELSSRTESSSVQSGSSASQINPSAGSTEASSQKTEGTESAVPSSEISSAAAKSVKQTAVTPKTQKKTAGQTLQKVSDDALADNGTQFSIPKMAAAAKPGYVYVDQREGYNFLPDLVSRNVYKQIFQGAYQISASTTSEGYYPIQKITVSDSTLSEAQLRLILLAFLNDNPQIFWLANAYSYAYANNNTYIQLYSVASQPNCTAMIQKMNQKVSAVISAMPAGLSELDRELYLFHYIAQNCTYNDAAVTNTGIWQAFSSYGVLIDGTAVCEGYSRAMQLLSSYAGLQCMLLSGQSSGVNHMWNVIKIDGNWYHLDTTWGDSNTEVYNYFNLNDTAIAQSRTIFPSASTLTEDQIDGTVDGEAARCNLTIPACTATAANYFRAKAAKVSSSSEDSTVQNALASAIKAKSTSVSFYIDESADYDAVITGMTTGSPYQLMKCVSAVNSMQGTGNRIDTDNLQYIGDRVDRGITLYLKYK</sequence>
<dbReference type="RefSeq" id="WP_219965610.1">
    <property type="nucleotide sequence ID" value="NZ_JAGFNZ010000003.1"/>
</dbReference>
<dbReference type="InterPro" id="IPR002931">
    <property type="entry name" value="Transglutaminase-like"/>
</dbReference>
<dbReference type="SUPFAM" id="SSF54001">
    <property type="entry name" value="Cysteine proteinases"/>
    <property type="match status" value="1"/>
</dbReference>
<feature type="domain" description="Transglutaminase-like" evidence="3">
    <location>
        <begin position="297"/>
        <end position="353"/>
    </location>
</feature>
<dbReference type="SMART" id="SM00460">
    <property type="entry name" value="TGc"/>
    <property type="match status" value="1"/>
</dbReference>
<feature type="signal peptide" evidence="2">
    <location>
        <begin position="1"/>
        <end position="35"/>
    </location>
</feature>
<organism evidence="4 5">
    <name type="scientific">Caproiciproducens faecalis</name>
    <dbReference type="NCBI Taxonomy" id="2820301"/>
    <lineage>
        <taxon>Bacteria</taxon>
        <taxon>Bacillati</taxon>
        <taxon>Bacillota</taxon>
        <taxon>Clostridia</taxon>
        <taxon>Eubacteriales</taxon>
        <taxon>Acutalibacteraceae</taxon>
        <taxon>Caproiciproducens</taxon>
    </lineage>
</organism>
<evidence type="ECO:0000256" key="2">
    <source>
        <dbReference type="SAM" id="SignalP"/>
    </source>
</evidence>
<reference evidence="4 5" key="1">
    <citation type="submission" date="2021-03" db="EMBL/GenBank/DDBJ databases">
        <title>Caproiciproducens sp. nov. isolated from feces of cow.</title>
        <authorList>
            <person name="Choi J.-Y."/>
        </authorList>
    </citation>
    <scope>NUCLEOTIDE SEQUENCE [LARGE SCALE GENOMIC DNA]</scope>
    <source>
        <strain evidence="4 5">AGMB10547</strain>
    </source>
</reference>
<dbReference type="Pfam" id="PF01841">
    <property type="entry name" value="Transglut_core"/>
    <property type="match status" value="1"/>
</dbReference>
<dbReference type="EMBL" id="JAGFNZ010000003">
    <property type="protein sequence ID" value="MBW7573221.1"/>
    <property type="molecule type" value="Genomic_DNA"/>
</dbReference>
<keyword evidence="2" id="KW-0732">Signal</keyword>